<gene>
    <name evidence="24" type="ORF">DGI_0172</name>
</gene>
<dbReference type="OrthoDB" id="5437363at2"/>
<dbReference type="PRINTS" id="PR00344">
    <property type="entry name" value="BCTRLSENSOR"/>
</dbReference>
<dbReference type="Gene3D" id="3.40.50.2300">
    <property type="match status" value="1"/>
</dbReference>
<evidence type="ECO:0000256" key="14">
    <source>
        <dbReference type="ARBA" id="ARBA00064003"/>
    </source>
</evidence>
<dbReference type="HOGENOM" id="CLU_000445_114_21_7"/>
<evidence type="ECO:0000256" key="7">
    <source>
        <dbReference type="ARBA" id="ARBA00022692"/>
    </source>
</evidence>
<evidence type="ECO:0000256" key="9">
    <source>
        <dbReference type="ARBA" id="ARBA00022777"/>
    </source>
</evidence>
<protein>
    <recommendedName>
        <fullName evidence="15">Sensory/regulatory protein RpfC</fullName>
        <ecNumber evidence="3">2.7.13.3</ecNumber>
    </recommendedName>
</protein>
<evidence type="ECO:0000313" key="25">
    <source>
        <dbReference type="Proteomes" id="UP000016587"/>
    </source>
</evidence>
<dbReference type="PANTHER" id="PTHR45339">
    <property type="entry name" value="HYBRID SIGNAL TRANSDUCTION HISTIDINE KINASE J"/>
    <property type="match status" value="1"/>
</dbReference>
<dbReference type="GO" id="GO:0005524">
    <property type="term" value="F:ATP binding"/>
    <property type="evidence" value="ECO:0007669"/>
    <property type="project" value="UniProtKB-KW"/>
</dbReference>
<dbReference type="Pfam" id="PF00512">
    <property type="entry name" value="HisKA"/>
    <property type="match status" value="1"/>
</dbReference>
<evidence type="ECO:0000256" key="6">
    <source>
        <dbReference type="ARBA" id="ARBA00022679"/>
    </source>
</evidence>
<comment type="catalytic activity">
    <reaction evidence="1">
        <text>ATP + protein L-histidine = ADP + protein N-phospho-L-histidine.</text>
        <dbReference type="EC" id="2.7.13.3"/>
    </reaction>
</comment>
<feature type="domain" description="Response regulatory" evidence="20">
    <location>
        <begin position="767"/>
        <end position="886"/>
    </location>
</feature>
<reference evidence="25" key="2">
    <citation type="submission" date="2013-07" db="EMBL/GenBank/DDBJ databases">
        <authorList>
            <person name="Morais-Silva F.O."/>
            <person name="Rezende A.M."/>
            <person name="Pimentel C."/>
            <person name="Resende D.M."/>
            <person name="Santos C.I."/>
            <person name="Clemente C."/>
            <person name="de Oliveira L.M."/>
            <person name="da Silva S.M."/>
            <person name="Costa D.A."/>
            <person name="Varela-Raposo A."/>
            <person name="Horacio E.C.A."/>
            <person name="Matos M."/>
            <person name="Flores O."/>
            <person name="Ruiz J.C."/>
            <person name="Rodrigues-Pousada C."/>
        </authorList>
    </citation>
    <scope>NUCLEOTIDE SEQUENCE [LARGE SCALE GENOMIC DNA]</scope>
    <source>
        <strain evidence="25">ATCC 19364 / DSM 1382 / NCIMB 9332 / VKM B-1759</strain>
    </source>
</reference>
<dbReference type="PANTHER" id="PTHR45339:SF3">
    <property type="entry name" value="HISTIDINE KINASE"/>
    <property type="match status" value="1"/>
</dbReference>
<keyword evidence="25" id="KW-1185">Reference proteome</keyword>
<dbReference type="Pfam" id="PF00672">
    <property type="entry name" value="HAMP"/>
    <property type="match status" value="1"/>
</dbReference>
<evidence type="ECO:0000256" key="1">
    <source>
        <dbReference type="ARBA" id="ARBA00000085"/>
    </source>
</evidence>
<feature type="domain" description="Histidine kinase" evidence="19">
    <location>
        <begin position="518"/>
        <end position="740"/>
    </location>
</feature>
<dbReference type="PROSITE" id="PS50885">
    <property type="entry name" value="HAMP"/>
    <property type="match status" value="1"/>
</dbReference>
<dbReference type="Gene3D" id="6.10.340.10">
    <property type="match status" value="1"/>
</dbReference>
<comment type="subunit">
    <text evidence="14">At low DSF concentrations, interacts with RpfF.</text>
</comment>
<dbReference type="NCBIfam" id="TIGR00229">
    <property type="entry name" value="sensory_box"/>
    <property type="match status" value="1"/>
</dbReference>
<evidence type="ECO:0000256" key="2">
    <source>
        <dbReference type="ARBA" id="ARBA00004651"/>
    </source>
</evidence>
<dbReference type="Pfam" id="PF00072">
    <property type="entry name" value="Response_reg"/>
    <property type="match status" value="1"/>
</dbReference>
<dbReference type="PROSITE" id="PS50113">
    <property type="entry name" value="PAC"/>
    <property type="match status" value="1"/>
</dbReference>
<dbReference type="FunFam" id="3.30.565.10:FF:000010">
    <property type="entry name" value="Sensor histidine kinase RcsC"/>
    <property type="match status" value="1"/>
</dbReference>
<dbReference type="SUPFAM" id="SSF47384">
    <property type="entry name" value="Homodimeric domain of signal transducing histidine kinase"/>
    <property type="match status" value="1"/>
</dbReference>
<dbReference type="SMART" id="SM00388">
    <property type="entry name" value="HisKA"/>
    <property type="match status" value="1"/>
</dbReference>
<dbReference type="SMART" id="SM00448">
    <property type="entry name" value="REC"/>
    <property type="match status" value="1"/>
</dbReference>
<dbReference type="FunFam" id="1.10.287.130:FF:000002">
    <property type="entry name" value="Two-component osmosensing histidine kinase"/>
    <property type="match status" value="1"/>
</dbReference>
<keyword evidence="9 24" id="KW-0418">Kinase</keyword>
<dbReference type="Gene3D" id="1.10.287.130">
    <property type="match status" value="1"/>
</dbReference>
<dbReference type="KEGG" id="dgg:DGI_0172"/>
<dbReference type="InterPro" id="IPR004358">
    <property type="entry name" value="Sig_transdc_His_kin-like_C"/>
</dbReference>
<evidence type="ECO:0000256" key="5">
    <source>
        <dbReference type="ARBA" id="ARBA00022553"/>
    </source>
</evidence>
<evidence type="ECO:0000256" key="17">
    <source>
        <dbReference type="SAM" id="Coils"/>
    </source>
</evidence>
<feature type="domain" description="PAS" evidence="21">
    <location>
        <begin position="372"/>
        <end position="446"/>
    </location>
</feature>
<dbReference type="GO" id="GO:0000155">
    <property type="term" value="F:phosphorelay sensor kinase activity"/>
    <property type="evidence" value="ECO:0007669"/>
    <property type="project" value="InterPro"/>
</dbReference>
<dbReference type="Gene3D" id="3.30.450.20">
    <property type="entry name" value="PAS domain"/>
    <property type="match status" value="3"/>
</dbReference>
<dbReference type="CDD" id="cd17546">
    <property type="entry name" value="REC_hyHK_CKI1_RcsC-like"/>
    <property type="match status" value="1"/>
</dbReference>
<dbReference type="EMBL" id="CP006585">
    <property type="protein sequence ID" value="AGW12109.1"/>
    <property type="molecule type" value="Genomic_DNA"/>
</dbReference>
<sequence>MLIGLPGSVRLNLMLVVLAGVFPVLAVVLGSGLELRRHEIEEAGLTTLRLAEYYAHQQEGETARIRTVLAALAEDPAVRALDVPACTQLFRNVLLANPNYVNFALMAADGEALASALPFTRQNLSDRKEFQAVMTTGGFAVGEYALGKVSKVQILPCAHPVRNAEGDLSGVLIATLRLQDMATVFDGARLPPDSFVGLADREGRRLYRYPVQGQATVGQMIAPEVWNRVRDAPRQLLFTGTSTEGVRRVYALRRVSLGGDAPYLNIFVGISEKYILSQADAVTRQYLVWLVVSLLASTVFAMLVGKYGIQDKVSRLAQVAQRLGAGELSARTGLTGGSGSLGVLAQAVDHMAQALERDRADRENAEHALQESEERYRTLFEHSMDAIAVQEGMPPRISWVNPAFCRLLDYSAEEIYAMSPAQMWEMVHPDDRETVRQSLLARLSGQAEEVRYHFRILRKGGESRWVDVTGRRLRHSSRPMNMSIYRDVTEEHETRVLLAQAKDAAELASKAKSEFLANMSHEIRTPLNGIMGMLQLLDIDGLDAEQSEYVTTALQSCKRLTRLLSDILDLSRIEAGKMSIVVESMRIEEVFSHLGDLFLATTRDAKVALRFHLDPALARPLLGDAIRLQQVLINLVGNALKFTPAGSVTIEAYPLAARQPGQVRALFSVTDTGIGITPQNRGQLFKPFAQTTNGFTRQYQGAGLGLAICKRLVELMGGEIMVDSAPGEGTAVHFCITFDLPDSADETQAAAVVPAAAPEPGSLAGLRVLVAEDDRVGAMVAVKLLAAAGATVAVAEDGQQALDILRRERFDVVLMDVQMPVLDGVEATRAIRRGEVGEEQARLPIIAMTAYAMLGDREMFLDAGMNGYIAKPAAIETLIQAIRDALAPGVIASSAAAGLAANGP</sequence>
<feature type="domain" description="HAMP" evidence="23">
    <location>
        <begin position="307"/>
        <end position="360"/>
    </location>
</feature>
<dbReference type="PROSITE" id="PS50109">
    <property type="entry name" value="HIS_KIN"/>
    <property type="match status" value="1"/>
</dbReference>
<evidence type="ECO:0000256" key="15">
    <source>
        <dbReference type="ARBA" id="ARBA00068150"/>
    </source>
</evidence>
<dbReference type="PROSITE" id="PS50112">
    <property type="entry name" value="PAS"/>
    <property type="match status" value="1"/>
</dbReference>
<dbReference type="SMART" id="SM00387">
    <property type="entry name" value="HATPase_c"/>
    <property type="match status" value="1"/>
</dbReference>
<dbReference type="RefSeq" id="WP_021758699.1">
    <property type="nucleotide sequence ID" value="NC_022444.1"/>
</dbReference>
<dbReference type="InterPro" id="IPR036097">
    <property type="entry name" value="HisK_dim/P_sf"/>
</dbReference>
<dbReference type="CDD" id="cd16922">
    <property type="entry name" value="HATPase_EvgS-ArcB-TorS-like"/>
    <property type="match status" value="1"/>
</dbReference>
<evidence type="ECO:0000259" key="20">
    <source>
        <dbReference type="PROSITE" id="PS50110"/>
    </source>
</evidence>
<evidence type="ECO:0000256" key="12">
    <source>
        <dbReference type="ARBA" id="ARBA00023012"/>
    </source>
</evidence>
<evidence type="ECO:0000259" key="19">
    <source>
        <dbReference type="PROSITE" id="PS50109"/>
    </source>
</evidence>
<name>T2G7F1_MEGG1</name>
<dbReference type="AlphaFoldDB" id="T2G7F1"/>
<dbReference type="eggNOG" id="COG5002">
    <property type="taxonomic scope" value="Bacteria"/>
</dbReference>
<dbReference type="InterPro" id="IPR000014">
    <property type="entry name" value="PAS"/>
</dbReference>
<dbReference type="InterPro" id="IPR003594">
    <property type="entry name" value="HATPase_dom"/>
</dbReference>
<dbReference type="EC" id="2.7.13.3" evidence="3"/>
<keyword evidence="5 16" id="KW-0597">Phosphoprotein</keyword>
<evidence type="ECO:0000259" key="23">
    <source>
        <dbReference type="PROSITE" id="PS50885"/>
    </source>
</evidence>
<evidence type="ECO:0000256" key="3">
    <source>
        <dbReference type="ARBA" id="ARBA00012438"/>
    </source>
</evidence>
<feature type="transmembrane region" description="Helical" evidence="18">
    <location>
        <begin position="12"/>
        <end position="33"/>
    </location>
</feature>
<evidence type="ECO:0000256" key="16">
    <source>
        <dbReference type="PROSITE-ProRule" id="PRU00169"/>
    </source>
</evidence>
<evidence type="ECO:0000259" key="21">
    <source>
        <dbReference type="PROSITE" id="PS50112"/>
    </source>
</evidence>
<evidence type="ECO:0000256" key="4">
    <source>
        <dbReference type="ARBA" id="ARBA00022475"/>
    </source>
</evidence>
<keyword evidence="8" id="KW-0547">Nucleotide-binding</keyword>
<dbReference type="Gene3D" id="3.30.565.10">
    <property type="entry name" value="Histidine kinase-like ATPase, C-terminal domain"/>
    <property type="match status" value="1"/>
</dbReference>
<dbReference type="Pfam" id="PF02743">
    <property type="entry name" value="dCache_1"/>
    <property type="match status" value="1"/>
</dbReference>
<dbReference type="InterPro" id="IPR013655">
    <property type="entry name" value="PAS_fold_3"/>
</dbReference>
<dbReference type="InterPro" id="IPR033479">
    <property type="entry name" value="dCache_1"/>
</dbReference>
<dbReference type="SMART" id="SM00304">
    <property type="entry name" value="HAMP"/>
    <property type="match status" value="1"/>
</dbReference>
<dbReference type="SUPFAM" id="SSF55874">
    <property type="entry name" value="ATPase domain of HSP90 chaperone/DNA topoisomerase II/histidine kinase"/>
    <property type="match status" value="1"/>
</dbReference>
<evidence type="ECO:0000256" key="13">
    <source>
        <dbReference type="ARBA" id="ARBA00023136"/>
    </source>
</evidence>
<keyword evidence="17" id="KW-0175">Coiled coil</keyword>
<keyword evidence="6" id="KW-0808">Transferase</keyword>
<dbReference type="InterPro" id="IPR011006">
    <property type="entry name" value="CheY-like_superfamily"/>
</dbReference>
<dbReference type="CDD" id="cd12915">
    <property type="entry name" value="PDC2_DGC_like"/>
    <property type="match status" value="1"/>
</dbReference>
<evidence type="ECO:0000256" key="18">
    <source>
        <dbReference type="SAM" id="Phobius"/>
    </source>
</evidence>
<dbReference type="PATRIC" id="fig|1121448.10.peg.175"/>
<organism evidence="24 25">
    <name type="scientific">Megalodesulfovibrio gigas (strain ATCC 19364 / DSM 1382 / NCIMB 9332 / VKM B-1759)</name>
    <name type="common">Desulfovibrio gigas</name>
    <dbReference type="NCBI Taxonomy" id="1121448"/>
    <lineage>
        <taxon>Bacteria</taxon>
        <taxon>Pseudomonadati</taxon>
        <taxon>Thermodesulfobacteriota</taxon>
        <taxon>Desulfovibrionia</taxon>
        <taxon>Desulfovibrionales</taxon>
        <taxon>Desulfovibrionaceae</taxon>
        <taxon>Megalodesulfovibrio</taxon>
    </lineage>
</organism>
<evidence type="ECO:0000256" key="8">
    <source>
        <dbReference type="ARBA" id="ARBA00022741"/>
    </source>
</evidence>
<feature type="domain" description="PAC" evidence="22">
    <location>
        <begin position="450"/>
        <end position="500"/>
    </location>
</feature>
<accession>T2G7F1</accession>
<keyword evidence="4" id="KW-1003">Cell membrane</keyword>
<feature type="coiled-coil region" evidence="17">
    <location>
        <begin position="355"/>
        <end position="382"/>
    </location>
</feature>
<feature type="transmembrane region" description="Helical" evidence="18">
    <location>
        <begin position="286"/>
        <end position="309"/>
    </location>
</feature>
<keyword evidence="13 18" id="KW-0472">Membrane</keyword>
<dbReference type="PROSITE" id="PS50110">
    <property type="entry name" value="RESPONSE_REGULATORY"/>
    <property type="match status" value="1"/>
</dbReference>
<dbReference type="InterPro" id="IPR003661">
    <property type="entry name" value="HisK_dim/P_dom"/>
</dbReference>
<keyword evidence="10" id="KW-0067">ATP-binding</keyword>
<reference evidence="24 25" key="1">
    <citation type="journal article" date="2013" name="J. Bacteriol.">
        <title>Roles of HynAB and Ech, the only two hydrogenases found in the model sulfate reducer Desulfovibrio gigas.</title>
        <authorList>
            <person name="Morais-Silva F.O."/>
            <person name="Santos C.I."/>
            <person name="Rodrigues R."/>
            <person name="Pereira I.A."/>
            <person name="Rodrigues-Pousada C."/>
        </authorList>
    </citation>
    <scope>NUCLEOTIDE SEQUENCE [LARGE SCALE GENOMIC DNA]</scope>
    <source>
        <strain evidence="25">ATCC 19364 / DSM 1382 / NCIMB 9332 / VKM B-1759</strain>
    </source>
</reference>
<dbReference type="Pfam" id="PF08447">
    <property type="entry name" value="PAS_3"/>
    <property type="match status" value="1"/>
</dbReference>
<keyword evidence="12" id="KW-0902">Two-component regulatory system</keyword>
<proteinExistence type="predicted"/>
<dbReference type="STRING" id="1121448.DGI_0172"/>
<dbReference type="CDD" id="cd00130">
    <property type="entry name" value="PAS"/>
    <property type="match status" value="1"/>
</dbReference>
<dbReference type="InterPro" id="IPR035965">
    <property type="entry name" value="PAS-like_dom_sf"/>
</dbReference>
<evidence type="ECO:0000259" key="22">
    <source>
        <dbReference type="PROSITE" id="PS50113"/>
    </source>
</evidence>
<keyword evidence="11 18" id="KW-1133">Transmembrane helix</keyword>
<evidence type="ECO:0000256" key="10">
    <source>
        <dbReference type="ARBA" id="ARBA00022840"/>
    </source>
</evidence>
<dbReference type="SMART" id="SM00091">
    <property type="entry name" value="PAS"/>
    <property type="match status" value="1"/>
</dbReference>
<dbReference type="Proteomes" id="UP000016587">
    <property type="component" value="Chromosome"/>
</dbReference>
<evidence type="ECO:0000256" key="11">
    <source>
        <dbReference type="ARBA" id="ARBA00022989"/>
    </source>
</evidence>
<dbReference type="Pfam" id="PF02518">
    <property type="entry name" value="HATPase_c"/>
    <property type="match status" value="1"/>
</dbReference>
<keyword evidence="7 18" id="KW-0812">Transmembrane</keyword>
<dbReference type="CDD" id="cd12914">
    <property type="entry name" value="PDC1_DGC_like"/>
    <property type="match status" value="1"/>
</dbReference>
<dbReference type="SUPFAM" id="SSF55785">
    <property type="entry name" value="PYP-like sensor domain (PAS domain)"/>
    <property type="match status" value="1"/>
</dbReference>
<dbReference type="InterPro" id="IPR001789">
    <property type="entry name" value="Sig_transdc_resp-reg_receiver"/>
</dbReference>
<dbReference type="SUPFAM" id="SSF52172">
    <property type="entry name" value="CheY-like"/>
    <property type="match status" value="1"/>
</dbReference>
<feature type="modified residue" description="4-aspartylphosphate" evidence="16">
    <location>
        <position position="816"/>
    </location>
</feature>
<dbReference type="InterPro" id="IPR036890">
    <property type="entry name" value="HATPase_C_sf"/>
</dbReference>
<evidence type="ECO:0000313" key="24">
    <source>
        <dbReference type="EMBL" id="AGW12109.1"/>
    </source>
</evidence>
<dbReference type="CDD" id="cd00082">
    <property type="entry name" value="HisKA"/>
    <property type="match status" value="1"/>
</dbReference>
<dbReference type="InterPro" id="IPR000700">
    <property type="entry name" value="PAS-assoc_C"/>
</dbReference>
<comment type="subcellular location">
    <subcellularLocation>
        <location evidence="2">Cell membrane</location>
        <topology evidence="2">Multi-pass membrane protein</topology>
    </subcellularLocation>
</comment>
<dbReference type="GO" id="GO:0005886">
    <property type="term" value="C:plasma membrane"/>
    <property type="evidence" value="ECO:0007669"/>
    <property type="project" value="UniProtKB-SubCell"/>
</dbReference>
<dbReference type="InterPro" id="IPR005467">
    <property type="entry name" value="His_kinase_dom"/>
</dbReference>
<dbReference type="InterPro" id="IPR003660">
    <property type="entry name" value="HAMP_dom"/>
</dbReference>